<comment type="caution">
    <text evidence="1">The sequence shown here is derived from an EMBL/GenBank/DDBJ whole genome shotgun (WGS) entry which is preliminary data.</text>
</comment>
<organism evidence="1 2">
    <name type="scientific">Macrosiphum euphorbiae</name>
    <name type="common">potato aphid</name>
    <dbReference type="NCBI Taxonomy" id="13131"/>
    <lineage>
        <taxon>Eukaryota</taxon>
        <taxon>Metazoa</taxon>
        <taxon>Ecdysozoa</taxon>
        <taxon>Arthropoda</taxon>
        <taxon>Hexapoda</taxon>
        <taxon>Insecta</taxon>
        <taxon>Pterygota</taxon>
        <taxon>Neoptera</taxon>
        <taxon>Paraneoptera</taxon>
        <taxon>Hemiptera</taxon>
        <taxon>Sternorrhyncha</taxon>
        <taxon>Aphidomorpha</taxon>
        <taxon>Aphidoidea</taxon>
        <taxon>Aphididae</taxon>
        <taxon>Macrosiphini</taxon>
        <taxon>Macrosiphum</taxon>
    </lineage>
</organism>
<dbReference type="AlphaFoldDB" id="A0AAV0XMC4"/>
<dbReference type="Proteomes" id="UP001160148">
    <property type="component" value="Unassembled WGS sequence"/>
</dbReference>
<keyword evidence="2" id="KW-1185">Reference proteome</keyword>
<accession>A0AAV0XMC4</accession>
<protein>
    <submittedName>
        <fullName evidence="1">Uncharacterized protein</fullName>
    </submittedName>
</protein>
<gene>
    <name evidence="1" type="ORF">MEUPH1_LOCUS23517</name>
</gene>
<evidence type="ECO:0000313" key="2">
    <source>
        <dbReference type="Proteomes" id="UP001160148"/>
    </source>
</evidence>
<name>A0AAV0XMC4_9HEMI</name>
<dbReference type="EMBL" id="CARXXK010000005">
    <property type="protein sequence ID" value="CAI6369256.1"/>
    <property type="molecule type" value="Genomic_DNA"/>
</dbReference>
<reference evidence="1 2" key="1">
    <citation type="submission" date="2023-01" db="EMBL/GenBank/DDBJ databases">
        <authorList>
            <person name="Whitehead M."/>
        </authorList>
    </citation>
    <scope>NUCLEOTIDE SEQUENCE [LARGE SCALE GENOMIC DNA]</scope>
</reference>
<proteinExistence type="predicted"/>
<sequence>MTQPWPSDPTEKANKLKELHKKYHCIFVGRSTKTIGADNINPSDPTLQKAEDDIIHDHHIRKITCPSITKDIQQLKQEAQYR</sequence>
<evidence type="ECO:0000313" key="1">
    <source>
        <dbReference type="EMBL" id="CAI6369256.1"/>
    </source>
</evidence>